<evidence type="ECO:0000256" key="4">
    <source>
        <dbReference type="RuleBase" id="RU361277"/>
    </source>
</evidence>
<dbReference type="Pfam" id="PF00107">
    <property type="entry name" value="ADH_zinc_N"/>
    <property type="match status" value="1"/>
</dbReference>
<dbReference type="SUPFAM" id="SSF50129">
    <property type="entry name" value="GroES-like"/>
    <property type="match status" value="2"/>
</dbReference>
<feature type="domain" description="Enoyl reductase (ER)" evidence="5">
    <location>
        <begin position="7"/>
        <end position="344"/>
    </location>
</feature>
<dbReference type="PANTHER" id="PTHR43401:SF2">
    <property type="entry name" value="L-THREONINE 3-DEHYDROGENASE"/>
    <property type="match status" value="1"/>
</dbReference>
<evidence type="ECO:0000259" key="5">
    <source>
        <dbReference type="SMART" id="SM00829"/>
    </source>
</evidence>
<comment type="caution">
    <text evidence="6">The sequence shown here is derived from an EMBL/GenBank/DDBJ whole genome shotgun (WGS) entry which is preliminary data.</text>
</comment>
<dbReference type="SMART" id="SM00829">
    <property type="entry name" value="PKS_ER"/>
    <property type="match status" value="1"/>
</dbReference>
<evidence type="ECO:0000256" key="2">
    <source>
        <dbReference type="ARBA" id="ARBA00022833"/>
    </source>
</evidence>
<organism evidence="6 7">
    <name type="scientific">Thermanaerothrix daxensis</name>
    <dbReference type="NCBI Taxonomy" id="869279"/>
    <lineage>
        <taxon>Bacteria</taxon>
        <taxon>Bacillati</taxon>
        <taxon>Chloroflexota</taxon>
        <taxon>Anaerolineae</taxon>
        <taxon>Anaerolineales</taxon>
        <taxon>Anaerolineaceae</taxon>
        <taxon>Thermanaerothrix</taxon>
    </lineage>
</organism>
<evidence type="ECO:0000313" key="6">
    <source>
        <dbReference type="EMBL" id="KPL82173.1"/>
    </source>
</evidence>
<reference evidence="6 7" key="1">
    <citation type="submission" date="2015-07" db="EMBL/GenBank/DDBJ databases">
        <title>Whole genome sequence of Thermanaerothrix daxensis DSM 23592.</title>
        <authorList>
            <person name="Hemp J."/>
            <person name="Ward L.M."/>
            <person name="Pace L.A."/>
            <person name="Fischer W.W."/>
        </authorList>
    </citation>
    <scope>NUCLEOTIDE SEQUENCE [LARGE SCALE GENOMIC DNA]</scope>
    <source>
        <strain evidence="6 7">GNS-1</strain>
    </source>
</reference>
<name>A0A0P6Y024_9CHLR</name>
<sequence>MKAAFLTSVMRFEIRDIPLPDCPEDGIILKVKACGVCGSDLRRWREGPMLSSIPPIPGHEIAGEVIAIGKNITDYTIGERLAVAPDIHCGNCYYCEQGLYNLCDNLRLIGITPGYDGGFTEYMVLTGEILRNGIVHRVPPGLSDLQAALAEPASSVLAAHERVGTSLGDTVLVMGAGPIGCLHVIVAKARGARVLLSEPHAGRRQRGEVFGPDGIIDPSQQDVVAQVREMTDGRGVDIVICANPIAETQTQAVEVVRKRGRVVLFGGLPKDHPMTVLNANLIHYGEIQVVGSFSYHPIFHQRALDLIKQGVIPSDKLITHTFSLDQINEAFQTAAGGDALKVIITFETGAAS</sequence>
<dbReference type="EMBL" id="LGKO01000006">
    <property type="protein sequence ID" value="KPL82173.1"/>
    <property type="molecule type" value="Genomic_DNA"/>
</dbReference>
<dbReference type="InterPro" id="IPR011032">
    <property type="entry name" value="GroES-like_sf"/>
</dbReference>
<dbReference type="GO" id="GO:0016491">
    <property type="term" value="F:oxidoreductase activity"/>
    <property type="evidence" value="ECO:0007669"/>
    <property type="project" value="UniProtKB-KW"/>
</dbReference>
<keyword evidence="7" id="KW-1185">Reference proteome</keyword>
<dbReference type="RefSeq" id="WP_054522714.1">
    <property type="nucleotide sequence ID" value="NZ_LGKO01000006.1"/>
</dbReference>
<dbReference type="STRING" id="869279.SE15_13930"/>
<keyword evidence="2 4" id="KW-0862">Zinc</keyword>
<protein>
    <recommendedName>
        <fullName evidence="5">Enoyl reductase (ER) domain-containing protein</fullName>
    </recommendedName>
</protein>
<dbReference type="InterPro" id="IPR020843">
    <property type="entry name" value="ER"/>
</dbReference>
<dbReference type="SUPFAM" id="SSF51735">
    <property type="entry name" value="NAD(P)-binding Rossmann-fold domains"/>
    <property type="match status" value="1"/>
</dbReference>
<dbReference type="Proteomes" id="UP000050544">
    <property type="component" value="Unassembled WGS sequence"/>
</dbReference>
<proteinExistence type="inferred from homology"/>
<evidence type="ECO:0000256" key="1">
    <source>
        <dbReference type="ARBA" id="ARBA00022723"/>
    </source>
</evidence>
<evidence type="ECO:0000313" key="7">
    <source>
        <dbReference type="Proteomes" id="UP000050544"/>
    </source>
</evidence>
<dbReference type="AlphaFoldDB" id="A0A0P6Y024"/>
<dbReference type="InterPro" id="IPR050129">
    <property type="entry name" value="Zn_alcohol_dh"/>
</dbReference>
<accession>A0A0P6Y024</accession>
<dbReference type="Pfam" id="PF08240">
    <property type="entry name" value="ADH_N"/>
    <property type="match status" value="1"/>
</dbReference>
<dbReference type="PANTHER" id="PTHR43401">
    <property type="entry name" value="L-THREONINE 3-DEHYDROGENASE"/>
    <property type="match status" value="1"/>
</dbReference>
<dbReference type="InterPro" id="IPR013154">
    <property type="entry name" value="ADH-like_N"/>
</dbReference>
<dbReference type="InterPro" id="IPR002328">
    <property type="entry name" value="ADH_Zn_CS"/>
</dbReference>
<dbReference type="InterPro" id="IPR036291">
    <property type="entry name" value="NAD(P)-bd_dom_sf"/>
</dbReference>
<gene>
    <name evidence="6" type="ORF">SE15_13930</name>
</gene>
<dbReference type="InterPro" id="IPR013149">
    <property type="entry name" value="ADH-like_C"/>
</dbReference>
<dbReference type="Gene3D" id="3.40.50.720">
    <property type="entry name" value="NAD(P)-binding Rossmann-like Domain"/>
    <property type="match status" value="1"/>
</dbReference>
<keyword evidence="3" id="KW-0560">Oxidoreductase</keyword>
<evidence type="ECO:0000256" key="3">
    <source>
        <dbReference type="ARBA" id="ARBA00023002"/>
    </source>
</evidence>
<comment type="similarity">
    <text evidence="4">Belongs to the zinc-containing alcohol dehydrogenase family.</text>
</comment>
<dbReference type="OrthoDB" id="9766898at2"/>
<dbReference type="GO" id="GO:0008270">
    <property type="term" value="F:zinc ion binding"/>
    <property type="evidence" value="ECO:0007669"/>
    <property type="project" value="InterPro"/>
</dbReference>
<comment type="cofactor">
    <cofactor evidence="4">
        <name>Zn(2+)</name>
        <dbReference type="ChEBI" id="CHEBI:29105"/>
    </cofactor>
</comment>
<keyword evidence="1 4" id="KW-0479">Metal-binding</keyword>
<dbReference type="PROSITE" id="PS00059">
    <property type="entry name" value="ADH_ZINC"/>
    <property type="match status" value="1"/>
</dbReference>
<dbReference type="Gene3D" id="3.90.180.10">
    <property type="entry name" value="Medium-chain alcohol dehydrogenases, catalytic domain"/>
    <property type="match status" value="1"/>
</dbReference>